<dbReference type="PANTHER" id="PTHR28082">
    <property type="entry name" value="ZINC FINGER PROTEIN"/>
    <property type="match status" value="1"/>
</dbReference>
<evidence type="ECO:0000256" key="2">
    <source>
        <dbReference type="ARBA" id="ARBA00022771"/>
    </source>
</evidence>
<keyword evidence="2" id="KW-0863">Zinc-finger</keyword>
<dbReference type="PANTHER" id="PTHR28082:SF1">
    <property type="entry name" value="HELPER OF TIM PROTEIN 13"/>
    <property type="match status" value="1"/>
</dbReference>
<evidence type="ECO:0000313" key="5">
    <source>
        <dbReference type="EMBL" id="GAA5057851.1"/>
    </source>
</evidence>
<proteinExistence type="predicted"/>
<sequence>MFVHGTEVRGVKVDAETRCSHYDTERDVIAIRFPCCNEYYPCFRCHDEVAGHSRETWPENRRDAEAVLCGACGSELTIAEYLGCESQCPDCGTAFNPGCANHYHLYFEG</sequence>
<dbReference type="InterPro" id="IPR037274">
    <property type="entry name" value="Znf_CHY_sf"/>
</dbReference>
<dbReference type="RefSeq" id="WP_227773869.1">
    <property type="nucleotide sequence ID" value="NZ_BAABKX010000015.1"/>
</dbReference>
<dbReference type="InterPro" id="IPR016694">
    <property type="entry name" value="UCP017292"/>
</dbReference>
<comment type="caution">
    <text evidence="5">The sequence shown here is derived from an EMBL/GenBank/DDBJ whole genome shotgun (WGS) entry which is preliminary data.</text>
</comment>
<dbReference type="GO" id="GO:0008270">
    <property type="term" value="F:zinc ion binding"/>
    <property type="evidence" value="ECO:0007669"/>
    <property type="project" value="UniProtKB-KW"/>
</dbReference>
<keyword evidence="1" id="KW-0479">Metal-binding</keyword>
<evidence type="ECO:0000313" key="6">
    <source>
        <dbReference type="Proteomes" id="UP001501729"/>
    </source>
</evidence>
<evidence type="ECO:0000256" key="1">
    <source>
        <dbReference type="ARBA" id="ARBA00022723"/>
    </source>
</evidence>
<dbReference type="PIRSF" id="PIRSF017292">
    <property type="entry name" value="UCP017292_Znf_CHY"/>
    <property type="match status" value="1"/>
</dbReference>
<name>A0AAV3UM01_9EURY</name>
<evidence type="ECO:0000259" key="4">
    <source>
        <dbReference type="PROSITE" id="PS51266"/>
    </source>
</evidence>
<dbReference type="PROSITE" id="PS51266">
    <property type="entry name" value="ZF_CHY"/>
    <property type="match status" value="1"/>
</dbReference>
<dbReference type="SUPFAM" id="SSF161219">
    <property type="entry name" value="CHY zinc finger-like"/>
    <property type="match status" value="1"/>
</dbReference>
<dbReference type="Proteomes" id="UP001501729">
    <property type="component" value="Unassembled WGS sequence"/>
</dbReference>
<keyword evidence="6" id="KW-1185">Reference proteome</keyword>
<dbReference type="Pfam" id="PF05495">
    <property type="entry name" value="zf-CHY"/>
    <property type="match status" value="1"/>
</dbReference>
<evidence type="ECO:0000256" key="3">
    <source>
        <dbReference type="ARBA" id="ARBA00022833"/>
    </source>
</evidence>
<organism evidence="5 6">
    <name type="scientific">Haladaptatus pallidirubidus</name>
    <dbReference type="NCBI Taxonomy" id="1008152"/>
    <lineage>
        <taxon>Archaea</taxon>
        <taxon>Methanobacteriati</taxon>
        <taxon>Methanobacteriota</taxon>
        <taxon>Stenosarchaea group</taxon>
        <taxon>Halobacteria</taxon>
        <taxon>Halobacteriales</taxon>
        <taxon>Haladaptataceae</taxon>
        <taxon>Haladaptatus</taxon>
    </lineage>
</organism>
<reference evidence="5 6" key="1">
    <citation type="journal article" date="2019" name="Int. J. Syst. Evol. Microbiol.">
        <title>The Global Catalogue of Microorganisms (GCM) 10K type strain sequencing project: providing services to taxonomists for standard genome sequencing and annotation.</title>
        <authorList>
            <consortium name="The Broad Institute Genomics Platform"/>
            <consortium name="The Broad Institute Genome Sequencing Center for Infectious Disease"/>
            <person name="Wu L."/>
            <person name="Ma J."/>
        </authorList>
    </citation>
    <scope>NUCLEOTIDE SEQUENCE [LARGE SCALE GENOMIC DNA]</scope>
    <source>
        <strain evidence="5 6">JCM 17504</strain>
    </source>
</reference>
<dbReference type="InterPro" id="IPR052604">
    <property type="entry name" value="Mito_Tim_assembly_helper"/>
</dbReference>
<dbReference type="EMBL" id="BAABKX010000015">
    <property type="protein sequence ID" value="GAA5057851.1"/>
    <property type="molecule type" value="Genomic_DNA"/>
</dbReference>
<feature type="domain" description="CHY-type" evidence="4">
    <location>
        <begin position="12"/>
        <end position="93"/>
    </location>
</feature>
<dbReference type="GO" id="GO:0045041">
    <property type="term" value="P:protein import into mitochondrial intermembrane space"/>
    <property type="evidence" value="ECO:0007669"/>
    <property type="project" value="TreeGrafter"/>
</dbReference>
<protein>
    <submittedName>
        <fullName evidence="5">CHY zinc finger protein</fullName>
    </submittedName>
</protein>
<gene>
    <name evidence="5" type="ORF">GCM10025751_40200</name>
</gene>
<accession>A0AAV3UM01</accession>
<dbReference type="InterPro" id="IPR008913">
    <property type="entry name" value="Znf_CHY"/>
</dbReference>
<dbReference type="GeneID" id="68614106"/>
<keyword evidence="3" id="KW-0862">Zinc</keyword>
<dbReference type="AlphaFoldDB" id="A0AAV3UM01"/>